<dbReference type="PROSITE" id="PS51371">
    <property type="entry name" value="CBS"/>
    <property type="match status" value="2"/>
</dbReference>
<reference evidence="3" key="2">
    <citation type="journal article" date="2014" name="ISME J.">
        <title>Microbial stratification in low pH oxic and suboxic macroscopic growths along an acid mine drainage.</title>
        <authorList>
            <person name="Mendez-Garcia C."/>
            <person name="Mesa V."/>
            <person name="Sprenger R.R."/>
            <person name="Richter M."/>
            <person name="Diez M.S."/>
            <person name="Solano J."/>
            <person name="Bargiela R."/>
            <person name="Golyshina O.V."/>
            <person name="Manteca A."/>
            <person name="Ramos J.L."/>
            <person name="Gallego J.R."/>
            <person name="Llorente I."/>
            <person name="Martins Dos Santos V.A."/>
            <person name="Jensen O.N."/>
            <person name="Pelaez A.I."/>
            <person name="Sanchez J."/>
            <person name="Ferrer M."/>
        </authorList>
    </citation>
    <scope>NUCLEOTIDE SEQUENCE</scope>
</reference>
<dbReference type="Pfam" id="PF00571">
    <property type="entry name" value="CBS"/>
    <property type="match status" value="2"/>
</dbReference>
<protein>
    <submittedName>
        <fullName evidence="3">CBS domain-containing protein</fullName>
    </submittedName>
</protein>
<name>T1B8F6_9ZZZZ</name>
<sequence>FDNGRGGSERAMVLLARDIMDPTVVTVDAAADVRACARRLAERHKGYAIVQEGTEIVGIVTEWDFLSKVLAEGIDPTTVRVRAIATPTVRSCAPDTPAEDLIQTMATEGIRRIVVRDGPRVVGIVTSRDVLAMFRPYVDKLSRQIAGYHSDPMPLG</sequence>
<feature type="non-terminal residue" evidence="3">
    <location>
        <position position="1"/>
    </location>
</feature>
<keyword evidence="1" id="KW-0129">CBS domain</keyword>
<comment type="caution">
    <text evidence="3">The sequence shown here is derived from an EMBL/GenBank/DDBJ whole genome shotgun (WGS) entry which is preliminary data.</text>
</comment>
<dbReference type="Gene3D" id="3.10.580.10">
    <property type="entry name" value="CBS-domain"/>
    <property type="match status" value="1"/>
</dbReference>
<reference evidence="3" key="1">
    <citation type="submission" date="2013-08" db="EMBL/GenBank/DDBJ databases">
        <authorList>
            <person name="Mendez C."/>
            <person name="Richter M."/>
            <person name="Ferrer M."/>
            <person name="Sanchez J."/>
        </authorList>
    </citation>
    <scope>NUCLEOTIDE SEQUENCE</scope>
</reference>
<dbReference type="InterPro" id="IPR046342">
    <property type="entry name" value="CBS_dom_sf"/>
</dbReference>
<dbReference type="PANTHER" id="PTHR43080:SF2">
    <property type="entry name" value="CBS DOMAIN-CONTAINING PROTEIN"/>
    <property type="match status" value="1"/>
</dbReference>
<organism evidence="3">
    <name type="scientific">mine drainage metagenome</name>
    <dbReference type="NCBI Taxonomy" id="410659"/>
    <lineage>
        <taxon>unclassified sequences</taxon>
        <taxon>metagenomes</taxon>
        <taxon>ecological metagenomes</taxon>
    </lineage>
</organism>
<dbReference type="InterPro" id="IPR051257">
    <property type="entry name" value="Diverse_CBS-Domain"/>
</dbReference>
<dbReference type="SUPFAM" id="SSF54631">
    <property type="entry name" value="CBS-domain pair"/>
    <property type="match status" value="1"/>
</dbReference>
<dbReference type="PANTHER" id="PTHR43080">
    <property type="entry name" value="CBS DOMAIN-CONTAINING PROTEIN CBSX3, MITOCHONDRIAL"/>
    <property type="match status" value="1"/>
</dbReference>
<dbReference type="InterPro" id="IPR000644">
    <property type="entry name" value="CBS_dom"/>
</dbReference>
<accession>T1B8F6</accession>
<dbReference type="AlphaFoldDB" id="T1B8F6"/>
<proteinExistence type="predicted"/>
<dbReference type="EMBL" id="AUZZ01001315">
    <property type="protein sequence ID" value="EQD64743.1"/>
    <property type="molecule type" value="Genomic_DNA"/>
</dbReference>
<evidence type="ECO:0000256" key="1">
    <source>
        <dbReference type="ARBA" id="ARBA00023122"/>
    </source>
</evidence>
<feature type="domain" description="CBS" evidence="2">
    <location>
        <begin position="20"/>
        <end position="76"/>
    </location>
</feature>
<feature type="domain" description="CBS" evidence="2">
    <location>
        <begin position="85"/>
        <end position="141"/>
    </location>
</feature>
<dbReference type="SMART" id="SM00116">
    <property type="entry name" value="CBS"/>
    <property type="match status" value="2"/>
</dbReference>
<evidence type="ECO:0000259" key="2">
    <source>
        <dbReference type="PROSITE" id="PS51371"/>
    </source>
</evidence>
<evidence type="ECO:0000313" key="3">
    <source>
        <dbReference type="EMBL" id="EQD64743.1"/>
    </source>
</evidence>
<gene>
    <name evidence="3" type="ORF">B2A_01857</name>
</gene>